<evidence type="ECO:0000256" key="1">
    <source>
        <dbReference type="ARBA" id="ARBA00008769"/>
    </source>
</evidence>
<evidence type="ECO:0000256" key="2">
    <source>
        <dbReference type="RuleBase" id="RU363072"/>
    </source>
</evidence>
<dbReference type="GO" id="GO:0015288">
    <property type="term" value="F:porin activity"/>
    <property type="evidence" value="ECO:0007669"/>
    <property type="project" value="InterPro"/>
</dbReference>
<evidence type="ECO:0000313" key="4">
    <source>
        <dbReference type="Proteomes" id="UP000189545"/>
    </source>
</evidence>
<dbReference type="OrthoDB" id="236886at2"/>
<dbReference type="STRING" id="225848.Sps_01499"/>
<dbReference type="Proteomes" id="UP000189545">
    <property type="component" value="Chromosome"/>
</dbReference>
<dbReference type="Gene3D" id="2.40.160.180">
    <property type="entry name" value="Carbohydrate-selective porin OprB"/>
    <property type="match status" value="1"/>
</dbReference>
<gene>
    <name evidence="3" type="ORF">Sps_01499</name>
</gene>
<proteinExistence type="inferred from homology"/>
<dbReference type="Pfam" id="PF04966">
    <property type="entry name" value="OprB"/>
    <property type="match status" value="1"/>
</dbReference>
<dbReference type="GO" id="GO:0016020">
    <property type="term" value="C:membrane"/>
    <property type="evidence" value="ECO:0007669"/>
    <property type="project" value="InterPro"/>
</dbReference>
<keyword evidence="4" id="KW-1185">Reference proteome</keyword>
<organism evidence="3 4">
    <name type="scientific">Shewanella psychrophila</name>
    <dbReference type="NCBI Taxonomy" id="225848"/>
    <lineage>
        <taxon>Bacteria</taxon>
        <taxon>Pseudomonadati</taxon>
        <taxon>Pseudomonadota</taxon>
        <taxon>Gammaproteobacteria</taxon>
        <taxon>Alteromonadales</taxon>
        <taxon>Shewanellaceae</taxon>
        <taxon>Shewanella</taxon>
    </lineage>
</organism>
<dbReference type="GO" id="GO:0008643">
    <property type="term" value="P:carbohydrate transport"/>
    <property type="evidence" value="ECO:0007669"/>
    <property type="project" value="InterPro"/>
</dbReference>
<accession>A0A1S6HMA6</accession>
<sequence>MNHTHFSVNNCFVWLAILVTIILPTSQVIAKEYPDIELPATPVMPQAHSAIDIDADYLAYGTGATETKSDKDPNAAGGIIRLMFNWTLIENEQNDTGKFVFKVEHRHKYTDTSPKKFVIDNVGAVGLILPILSDQGLRLTNLYWKQQFNQNQTELLVGFLDTTDYIDTYALGNPWNGFSNFIFSTGAGTIAMPDEATLGISIRHMFNDEFYGLASLSDGNADSSNPFEAASNIFDEQALFSSLELGWVESLEQFYTRNLHLIAWQLDGGTRHSTQDSQGINLSATYMIERWIPFLRAGYAEGDASLLSSSVTAGVGFVGLGTGQDSLNLALGWGKPNKDLFGTQFDAQYTGELFYKYRLNEHLTFSPNIQYLHTLPLNPEADNSWVWGLRVHFTL</sequence>
<dbReference type="EMBL" id="CP014782">
    <property type="protein sequence ID" value="AQS36665.1"/>
    <property type="molecule type" value="Genomic_DNA"/>
</dbReference>
<dbReference type="InterPro" id="IPR007049">
    <property type="entry name" value="Carb-sel_porin_OprB"/>
</dbReference>
<name>A0A1S6HMA6_9GAMM</name>
<dbReference type="KEGG" id="spsw:Sps_01499"/>
<protein>
    <submittedName>
        <fullName evidence="3">Carbohydrate-selective porin</fullName>
    </submittedName>
</protein>
<reference evidence="3 4" key="1">
    <citation type="submission" date="2016-03" db="EMBL/GenBank/DDBJ databases">
        <title>Complete genome sequence of Shewanella psychrophila WP2, a deep sea bacterium isolated from west Pacific sediment.</title>
        <authorList>
            <person name="Xu G."/>
            <person name="Jian H."/>
        </authorList>
    </citation>
    <scope>NUCLEOTIDE SEQUENCE [LARGE SCALE GENOMIC DNA]</scope>
    <source>
        <strain evidence="3 4">WP2</strain>
    </source>
</reference>
<dbReference type="RefSeq" id="WP_077751946.1">
    <property type="nucleotide sequence ID" value="NZ_CP014782.1"/>
</dbReference>
<dbReference type="InterPro" id="IPR038673">
    <property type="entry name" value="OprB_sf"/>
</dbReference>
<dbReference type="AlphaFoldDB" id="A0A1S6HMA6"/>
<comment type="similarity">
    <text evidence="1 2">Belongs to the OprB family.</text>
</comment>
<evidence type="ECO:0000313" key="3">
    <source>
        <dbReference type="EMBL" id="AQS36665.1"/>
    </source>
</evidence>